<dbReference type="CDD" id="cd01557">
    <property type="entry name" value="BCAT_beta_family"/>
    <property type="match status" value="1"/>
</dbReference>
<dbReference type="Pfam" id="PF01063">
    <property type="entry name" value="Aminotran_4"/>
    <property type="match status" value="1"/>
</dbReference>
<dbReference type="OrthoDB" id="9804984at2"/>
<dbReference type="Gene3D" id="3.30.470.10">
    <property type="match status" value="1"/>
</dbReference>
<comment type="pathway">
    <text evidence="3 15">Amino-acid biosynthesis; L-isoleucine biosynthesis; L-isoleucine from 2-oxobutanoate: step 4/4.</text>
</comment>
<comment type="catalytic activity">
    <reaction evidence="12 15">
        <text>L-valine + 2-oxoglutarate = 3-methyl-2-oxobutanoate + L-glutamate</text>
        <dbReference type="Rhea" id="RHEA:24813"/>
        <dbReference type="ChEBI" id="CHEBI:11851"/>
        <dbReference type="ChEBI" id="CHEBI:16810"/>
        <dbReference type="ChEBI" id="CHEBI:29985"/>
        <dbReference type="ChEBI" id="CHEBI:57762"/>
        <dbReference type="EC" id="2.6.1.42"/>
    </reaction>
</comment>
<comment type="catalytic activity">
    <reaction evidence="13 15">
        <text>L-isoleucine + 2-oxoglutarate = (S)-3-methyl-2-oxopentanoate + L-glutamate</text>
        <dbReference type="Rhea" id="RHEA:24801"/>
        <dbReference type="ChEBI" id="CHEBI:16810"/>
        <dbReference type="ChEBI" id="CHEBI:29985"/>
        <dbReference type="ChEBI" id="CHEBI:35146"/>
        <dbReference type="ChEBI" id="CHEBI:58045"/>
        <dbReference type="EC" id="2.6.1.42"/>
    </reaction>
</comment>
<keyword evidence="10 15" id="KW-0663">Pyridoxal phosphate</keyword>
<dbReference type="UniPathway" id="UPA00047">
    <property type="reaction ID" value="UER00058"/>
</dbReference>
<dbReference type="InterPro" id="IPR043132">
    <property type="entry name" value="BCAT-like_C"/>
</dbReference>
<dbReference type="Proteomes" id="UP000005709">
    <property type="component" value="Unassembled WGS sequence"/>
</dbReference>
<evidence type="ECO:0000256" key="4">
    <source>
        <dbReference type="ARBA" id="ARBA00004931"/>
    </source>
</evidence>
<reference evidence="16 17" key="1">
    <citation type="submission" date="2009-07" db="EMBL/GenBank/DDBJ databases">
        <authorList>
            <person name="Madupu R."/>
            <person name="Sebastian Y."/>
            <person name="Durkin A.S."/>
            <person name="Torralba M."/>
            <person name="Methe B."/>
            <person name="Sutton G.G."/>
            <person name="Strausberg R.L."/>
            <person name="Nelson K.E."/>
        </authorList>
    </citation>
    <scope>NUCLEOTIDE SEQUENCE [LARGE SCALE GENOMIC DNA]</scope>
    <source>
        <strain evidence="16 17">RM3268</strain>
    </source>
</reference>
<evidence type="ECO:0000256" key="11">
    <source>
        <dbReference type="ARBA" id="ARBA00023304"/>
    </source>
</evidence>
<dbReference type="InterPro" id="IPR005785">
    <property type="entry name" value="B_amino_transI"/>
</dbReference>
<comment type="cofactor">
    <cofactor evidence="1 15">
        <name>pyridoxal 5'-phosphate</name>
        <dbReference type="ChEBI" id="CHEBI:597326"/>
    </cofactor>
</comment>
<dbReference type="STRING" id="824.CGRAC_0146"/>
<name>C8PI38_9BACT</name>
<evidence type="ECO:0000313" key="16">
    <source>
        <dbReference type="EMBL" id="EEV17428.1"/>
    </source>
</evidence>
<dbReference type="Gene3D" id="3.20.10.10">
    <property type="entry name" value="D-amino Acid Aminotransferase, subunit A, domain 2"/>
    <property type="match status" value="1"/>
</dbReference>
<protein>
    <recommendedName>
        <fullName evidence="15">Branched-chain-amino-acid aminotransferase</fullName>
        <shortName evidence="15">BCAT</shortName>
        <ecNumber evidence="15">2.6.1.42</ecNumber>
    </recommendedName>
</protein>
<evidence type="ECO:0000256" key="14">
    <source>
        <dbReference type="ARBA" id="ARBA00049229"/>
    </source>
</evidence>
<evidence type="ECO:0000256" key="5">
    <source>
        <dbReference type="ARBA" id="ARBA00005072"/>
    </source>
</evidence>
<dbReference type="FunFam" id="3.20.10.10:FF:000002">
    <property type="entry name" value="D-alanine aminotransferase"/>
    <property type="match status" value="1"/>
</dbReference>
<dbReference type="GO" id="GO:0009098">
    <property type="term" value="P:L-leucine biosynthetic process"/>
    <property type="evidence" value="ECO:0007669"/>
    <property type="project" value="UniProtKB-UniPathway"/>
</dbReference>
<keyword evidence="7 15" id="KW-0032">Aminotransferase</keyword>
<dbReference type="GO" id="GO:0009099">
    <property type="term" value="P:L-valine biosynthetic process"/>
    <property type="evidence" value="ECO:0007669"/>
    <property type="project" value="UniProtKB-UniPathway"/>
</dbReference>
<comment type="similarity">
    <text evidence="6 15">Belongs to the class-IV pyridoxal-phosphate-dependent aminotransferase family.</text>
</comment>
<gene>
    <name evidence="15 16" type="primary">ilvE</name>
    <name evidence="16" type="ORF">CAMGR0001_0019</name>
</gene>
<evidence type="ECO:0000256" key="12">
    <source>
        <dbReference type="ARBA" id="ARBA00048212"/>
    </source>
</evidence>
<dbReference type="InterPro" id="IPR001544">
    <property type="entry name" value="Aminotrans_IV"/>
</dbReference>
<dbReference type="PANTHER" id="PTHR42743">
    <property type="entry name" value="AMINO-ACID AMINOTRANSFERASE"/>
    <property type="match status" value="1"/>
</dbReference>
<evidence type="ECO:0000256" key="10">
    <source>
        <dbReference type="ARBA" id="ARBA00022898"/>
    </source>
</evidence>
<dbReference type="AlphaFoldDB" id="C8PI38"/>
<keyword evidence="8 15" id="KW-0028">Amino-acid biosynthesis</keyword>
<dbReference type="PANTHER" id="PTHR42743:SF11">
    <property type="entry name" value="AMINODEOXYCHORISMATE LYASE"/>
    <property type="match status" value="1"/>
</dbReference>
<evidence type="ECO:0000256" key="3">
    <source>
        <dbReference type="ARBA" id="ARBA00004824"/>
    </source>
</evidence>
<evidence type="ECO:0000256" key="13">
    <source>
        <dbReference type="ARBA" id="ARBA00048798"/>
    </source>
</evidence>
<dbReference type="GO" id="GO:0052655">
    <property type="term" value="F:L-valine-2-oxoglutarate transaminase activity"/>
    <property type="evidence" value="ECO:0007669"/>
    <property type="project" value="RHEA"/>
</dbReference>
<proteinExistence type="inferred from homology"/>
<dbReference type="SUPFAM" id="SSF56752">
    <property type="entry name" value="D-aminoacid aminotransferase-like PLP-dependent enzymes"/>
    <property type="match status" value="1"/>
</dbReference>
<comment type="pathway">
    <text evidence="5 15">Amino-acid biosynthesis; L-leucine biosynthesis; L-leucine from 3-methyl-2-oxobutanoate: step 4/4.</text>
</comment>
<accession>C8PI38</accession>
<keyword evidence="9 15" id="KW-0808">Transferase</keyword>
<evidence type="ECO:0000256" key="8">
    <source>
        <dbReference type="ARBA" id="ARBA00022605"/>
    </source>
</evidence>
<comment type="catalytic activity">
    <reaction evidence="14 15">
        <text>L-leucine + 2-oxoglutarate = 4-methyl-2-oxopentanoate + L-glutamate</text>
        <dbReference type="Rhea" id="RHEA:18321"/>
        <dbReference type="ChEBI" id="CHEBI:16810"/>
        <dbReference type="ChEBI" id="CHEBI:17865"/>
        <dbReference type="ChEBI" id="CHEBI:29985"/>
        <dbReference type="ChEBI" id="CHEBI:57427"/>
        <dbReference type="EC" id="2.6.1.42"/>
    </reaction>
</comment>
<comment type="function">
    <text evidence="2 15">Acts on leucine, isoleucine and valine.</text>
</comment>
<dbReference type="EC" id="2.6.1.42" evidence="15"/>
<dbReference type="InterPro" id="IPR033939">
    <property type="entry name" value="BCAT_family"/>
</dbReference>
<keyword evidence="11 15" id="KW-0100">Branched-chain amino acid biosynthesis</keyword>
<sequence>MAQIQEAELIWKDGKLIPWAEATTHVLTHSLHYGNAVFEGVRAYKTDKGYAIFRLDEHTARLEISAKLCLIKLPFSFEQLRQAQIDVVAKNRFDQTVYIRPLAYFGYGSMGVSSKDCSVNVIVAAWQWGAYMGEEALRKGIKAKISSWIKPAQFSMMAKAKASANYFNSQMANFEAVDAGYDEAILLDPQGFVAEGPGECLFIVKEGVIITPPNDTSLESITQNSVIEIARSLGYEVRRERIARDQLYAANEAFFTGTAAEVTPISNIDGRIIGKGEMGEITSRLQKAYFAAVTGKDSKFEHWLTYVK</sequence>
<dbReference type="UniPathway" id="UPA00048">
    <property type="reaction ID" value="UER00073"/>
</dbReference>
<dbReference type="UniPathway" id="UPA00049">
    <property type="reaction ID" value="UER00062"/>
</dbReference>
<organism evidence="16 17">
    <name type="scientific">Campylobacter gracilis RM3268</name>
    <dbReference type="NCBI Taxonomy" id="553220"/>
    <lineage>
        <taxon>Bacteria</taxon>
        <taxon>Pseudomonadati</taxon>
        <taxon>Campylobacterota</taxon>
        <taxon>Epsilonproteobacteria</taxon>
        <taxon>Campylobacterales</taxon>
        <taxon>Campylobacteraceae</taxon>
        <taxon>Campylobacter</taxon>
    </lineage>
</organism>
<dbReference type="InterPro" id="IPR036038">
    <property type="entry name" value="Aminotransferase-like"/>
</dbReference>
<dbReference type="GO" id="GO:0009097">
    <property type="term" value="P:isoleucine biosynthetic process"/>
    <property type="evidence" value="ECO:0007669"/>
    <property type="project" value="UniProtKB-UniPathway"/>
</dbReference>
<keyword evidence="17" id="KW-1185">Reference proteome</keyword>
<evidence type="ECO:0000256" key="2">
    <source>
        <dbReference type="ARBA" id="ARBA00003109"/>
    </source>
</evidence>
<dbReference type="GO" id="GO:0052654">
    <property type="term" value="F:L-leucine-2-oxoglutarate transaminase activity"/>
    <property type="evidence" value="ECO:0007669"/>
    <property type="project" value="RHEA"/>
</dbReference>
<comment type="caution">
    <text evidence="16">The sequence shown here is derived from an EMBL/GenBank/DDBJ whole genome shotgun (WGS) entry which is preliminary data.</text>
</comment>
<evidence type="ECO:0000256" key="6">
    <source>
        <dbReference type="ARBA" id="ARBA00009320"/>
    </source>
</evidence>
<dbReference type="eggNOG" id="COG0115">
    <property type="taxonomic scope" value="Bacteria"/>
</dbReference>
<dbReference type="NCBIfam" id="NF005146">
    <property type="entry name" value="PRK06606.1"/>
    <property type="match status" value="1"/>
</dbReference>
<dbReference type="RefSeq" id="WP_005871446.1">
    <property type="nucleotide sequence ID" value="NZ_ACYG01000025.1"/>
</dbReference>
<dbReference type="InterPro" id="IPR050571">
    <property type="entry name" value="Class-IV_PLP-Dep_Aminotrnsfr"/>
</dbReference>
<evidence type="ECO:0000256" key="15">
    <source>
        <dbReference type="RuleBase" id="RU364094"/>
    </source>
</evidence>
<dbReference type="NCBIfam" id="TIGR01122">
    <property type="entry name" value="ilvE_I"/>
    <property type="match status" value="1"/>
</dbReference>
<dbReference type="EMBL" id="ACYG01000025">
    <property type="protein sequence ID" value="EEV17428.1"/>
    <property type="molecule type" value="Genomic_DNA"/>
</dbReference>
<dbReference type="InterPro" id="IPR043131">
    <property type="entry name" value="BCAT-like_N"/>
</dbReference>
<evidence type="ECO:0000256" key="7">
    <source>
        <dbReference type="ARBA" id="ARBA00022576"/>
    </source>
</evidence>
<comment type="pathway">
    <text evidence="4 15">Amino-acid biosynthesis; L-valine biosynthesis; L-valine from pyruvate: step 4/4.</text>
</comment>
<evidence type="ECO:0000313" key="17">
    <source>
        <dbReference type="Proteomes" id="UP000005709"/>
    </source>
</evidence>
<dbReference type="GO" id="GO:0052656">
    <property type="term" value="F:L-isoleucine-2-oxoglutarate transaminase activity"/>
    <property type="evidence" value="ECO:0007669"/>
    <property type="project" value="RHEA"/>
</dbReference>
<evidence type="ECO:0000256" key="1">
    <source>
        <dbReference type="ARBA" id="ARBA00001933"/>
    </source>
</evidence>
<evidence type="ECO:0000256" key="9">
    <source>
        <dbReference type="ARBA" id="ARBA00022679"/>
    </source>
</evidence>